<dbReference type="STRING" id="671065.MetMK1DRAFT_00032430"/>
<dbReference type="Proteomes" id="UP000003980">
    <property type="component" value="Unassembled WGS sequence"/>
</dbReference>
<gene>
    <name evidence="2" type="ORF">MetMK1DRAFT_00032430</name>
</gene>
<dbReference type="eggNOG" id="arCOG03704">
    <property type="taxonomic scope" value="Archaea"/>
</dbReference>
<organism evidence="2 3">
    <name type="scientific">Metallosphaera yellowstonensis MK1</name>
    <dbReference type="NCBI Taxonomy" id="671065"/>
    <lineage>
        <taxon>Archaea</taxon>
        <taxon>Thermoproteota</taxon>
        <taxon>Thermoprotei</taxon>
        <taxon>Sulfolobales</taxon>
        <taxon>Sulfolobaceae</taxon>
        <taxon>Metallosphaera</taxon>
    </lineage>
</organism>
<dbReference type="EMBL" id="JH597770">
    <property type="protein sequence ID" value="EHP68797.1"/>
    <property type="molecule type" value="Genomic_DNA"/>
</dbReference>
<feature type="coiled-coil region" evidence="1">
    <location>
        <begin position="40"/>
        <end position="109"/>
    </location>
</feature>
<dbReference type="OrthoDB" id="28630at2157"/>
<dbReference type="AlphaFoldDB" id="H2C9H1"/>
<name>H2C9H1_9CREN</name>
<evidence type="ECO:0000256" key="1">
    <source>
        <dbReference type="SAM" id="Coils"/>
    </source>
</evidence>
<proteinExistence type="predicted"/>
<dbReference type="RefSeq" id="WP_009075597.1">
    <property type="nucleotide sequence ID" value="NZ_JH597770.1"/>
</dbReference>
<evidence type="ECO:0000313" key="2">
    <source>
        <dbReference type="EMBL" id="EHP68797.1"/>
    </source>
</evidence>
<keyword evidence="1" id="KW-0175">Coiled coil</keyword>
<sequence length="770" mass="83799">MDGKTVGFSVAIIILLVASVVGFYEYTTTSSSLSSIQSSYMNLQSQVAQQNKTIQSLNATLQMYKAQLSSAEGNASNYQKLYNMYLAMFQQAEQNYTMYKALYQALLQQQATGGASYKEGAALDTVFKFWDGIAIENPSDVTPFLSTNFSAQVEGVPFPGSYSFSTFNTTWLAQFFGNYETVYFYTTALPTVTSVNNNTYQVNAVVQYFVAPTNDPILLQVFNASVTLTVQFIQGQPLITKMVWMGNEVPPSAVIAGYPSQHSLAEWTVLSEFLSEVNGMGAEFPPSTIAQYFSPSATLQIEGQLPPVFKPGNYTGISNIESVFNTWDSYFIFALTYSQNLLPNGTAVPPGVKVVMNPTSPGTAMVVANVTPFFGFVNQGQPGFPNIYDLHIAMTTYFTYNATTSMWQITKQVWNVSEVPTLSDTMFYNLNTPTFKVIGEQTVTVNASKGAILQVGPVTTILRPGTYAELPSGNLSSLYNFSLILFSVQAVPSPAPDYNNLTPTYAFAFAINGQISPAYSLVNNSKGADPAITVVWAPDTWTSWTWFGGSFNGTTYVGGSYKFVDHWLYGNGVMVNLQFFKPVLWVFEAGMTPQGTPAPASTVMQSTVYGLTPVNAYSEVINSQQGGVIVAGDMVVVVQPGTTISTPVGILNQYNFSVVFYDPQNVTSPAPGQVPFLVFAYAVNGNVTFSYTASKPFITIIMTPSQGAQMWTWGSRNGMNTYLFHDPILVGNGIVINLSFLKPVPWVLTLPEMVSIPSSGTSSGGYGGYY</sequence>
<protein>
    <submittedName>
        <fullName evidence="2">Uncharacterized protein</fullName>
    </submittedName>
</protein>
<dbReference type="eggNOG" id="arCOG06041">
    <property type="taxonomic scope" value="Archaea"/>
</dbReference>
<evidence type="ECO:0000313" key="3">
    <source>
        <dbReference type="Proteomes" id="UP000003980"/>
    </source>
</evidence>
<accession>H2C9H1</accession>
<keyword evidence="3" id="KW-1185">Reference proteome</keyword>
<dbReference type="HOGENOM" id="CLU_363570_0_0_2"/>
<reference evidence="2 3" key="1">
    <citation type="submission" date="2012-01" db="EMBL/GenBank/DDBJ databases">
        <title>Improved High-Quality Draft sequence of Metallosphaera yellowstonensis MK1.</title>
        <authorList>
            <consortium name="US DOE Joint Genome Institute"/>
            <person name="Lucas S."/>
            <person name="Han J."/>
            <person name="Cheng J.-F."/>
            <person name="Goodwin L."/>
            <person name="Pitluck S."/>
            <person name="Peters L."/>
            <person name="Teshima H."/>
            <person name="Detter J.C."/>
            <person name="Han C."/>
            <person name="Tapia R."/>
            <person name="Land M."/>
            <person name="Hauser L."/>
            <person name="Kyrpides N."/>
            <person name="Kozubal M."/>
            <person name="Macur R.E."/>
            <person name="Jay Z."/>
            <person name="Inskeep W."/>
            <person name="Woyke T."/>
        </authorList>
    </citation>
    <scope>NUCLEOTIDE SEQUENCE [LARGE SCALE GENOMIC DNA]</scope>
    <source>
        <strain evidence="2 3">MK1</strain>
    </source>
</reference>